<keyword evidence="1" id="KW-1133">Transmembrane helix</keyword>
<feature type="transmembrane region" description="Helical" evidence="1">
    <location>
        <begin position="94"/>
        <end position="113"/>
    </location>
</feature>
<feature type="transmembrane region" description="Helical" evidence="1">
    <location>
        <begin position="134"/>
        <end position="155"/>
    </location>
</feature>
<proteinExistence type="predicted"/>
<reference evidence="2 3" key="1">
    <citation type="journal article" date="2018" name="Int. J. Syst. Evol. Microbiol.">
        <title>Parvibium lacunae gen. nov., sp. nov., a new member of the family Alcaligenaceae isolated from a freshwater pond.</title>
        <authorList>
            <person name="Chen W.M."/>
            <person name="Xie P.B."/>
            <person name="Hsu M.Y."/>
            <person name="Sheu S.Y."/>
        </authorList>
    </citation>
    <scope>NUCLEOTIDE SEQUENCE [LARGE SCALE GENOMIC DNA]</scope>
    <source>
        <strain evidence="2 3">KMB9</strain>
    </source>
</reference>
<comment type="caution">
    <text evidence="2">The sequence shown here is derived from an EMBL/GenBank/DDBJ whole genome shotgun (WGS) entry which is preliminary data.</text>
</comment>
<feature type="transmembrane region" description="Helical" evidence="1">
    <location>
        <begin position="416"/>
        <end position="434"/>
    </location>
</feature>
<evidence type="ECO:0000313" key="3">
    <source>
        <dbReference type="Proteomes" id="UP000252357"/>
    </source>
</evidence>
<feature type="transmembrane region" description="Helical" evidence="1">
    <location>
        <begin position="361"/>
        <end position="381"/>
    </location>
</feature>
<sequence>MGDWKIFGYIPITLLLTLMMLNMPWGCAYLSIIILITYLLFRPQYIFHPNNMVFASYGLYVILSSTLTLILSLIEWEYVLPWGQIVFWKEMSLYLLLQVEFTFLVLFFGLRYFCSNRFFIKPIEIHEVSIRSNYTNLLYITCIALVFAFMESTAGVGEWINNYSYTYLAKREGHGLLNVIIIVLGNIAVFLLGMQTILSDRKLLLVFKAIILCIFLSIIGGIKSRFIFLLIVYFSPYLLVMKFRLSTVILFATIFFLLLYLGTLFRTEFFYASAPYFLEMLIGYFNAYQLHDYIVTSREPGLFQTVWQVFVKPLQILGQVSSDASFDISVMLTKEYFPEQWDNEKATQQWPIETELYLNYFGIYLSWIPLLIYAGFLGWIYRLAIIERNYWFLLIYVMEFQRIFSTLRGTLIPWETPIYIGQYLVIYFVCKYTIKHARVRHNASLANAE</sequence>
<gene>
    <name evidence="2" type="ORF">DU000_08145</name>
</gene>
<dbReference type="AlphaFoldDB" id="A0A368L1K7"/>
<evidence type="ECO:0000313" key="2">
    <source>
        <dbReference type="EMBL" id="RCS57424.1"/>
    </source>
</evidence>
<protein>
    <recommendedName>
        <fullName evidence="4">O-antigen polysaccharide polymerase Wzy</fullName>
    </recommendedName>
</protein>
<feature type="transmembrane region" description="Helical" evidence="1">
    <location>
        <begin position="175"/>
        <end position="193"/>
    </location>
</feature>
<name>A0A368L1K7_9BURK</name>
<evidence type="ECO:0008006" key="4">
    <source>
        <dbReference type="Google" id="ProtNLM"/>
    </source>
</evidence>
<organism evidence="2 3">
    <name type="scientific">Parvibium lacunae</name>
    <dbReference type="NCBI Taxonomy" id="1888893"/>
    <lineage>
        <taxon>Bacteria</taxon>
        <taxon>Pseudomonadati</taxon>
        <taxon>Pseudomonadota</taxon>
        <taxon>Betaproteobacteria</taxon>
        <taxon>Burkholderiales</taxon>
        <taxon>Alcaligenaceae</taxon>
        <taxon>Parvibium</taxon>
    </lineage>
</organism>
<feature type="transmembrane region" description="Helical" evidence="1">
    <location>
        <begin position="243"/>
        <end position="262"/>
    </location>
</feature>
<feature type="transmembrane region" description="Helical" evidence="1">
    <location>
        <begin position="53"/>
        <end position="74"/>
    </location>
</feature>
<keyword evidence="1" id="KW-0812">Transmembrane</keyword>
<dbReference type="EMBL" id="QPGB01000003">
    <property type="protein sequence ID" value="RCS57424.1"/>
    <property type="molecule type" value="Genomic_DNA"/>
</dbReference>
<accession>A0A368L1K7</accession>
<keyword evidence="1" id="KW-0472">Membrane</keyword>
<evidence type="ECO:0000256" key="1">
    <source>
        <dbReference type="SAM" id="Phobius"/>
    </source>
</evidence>
<dbReference type="Proteomes" id="UP000252357">
    <property type="component" value="Unassembled WGS sequence"/>
</dbReference>
<keyword evidence="3" id="KW-1185">Reference proteome</keyword>
<feature type="transmembrane region" description="Helical" evidence="1">
    <location>
        <begin position="12"/>
        <end position="41"/>
    </location>
</feature>
<feature type="transmembrane region" description="Helical" evidence="1">
    <location>
        <begin position="205"/>
        <end position="231"/>
    </location>
</feature>